<dbReference type="RefSeq" id="WP_143437239.1">
    <property type="nucleotide sequence ID" value="NZ_FZNS01000016.1"/>
</dbReference>
<dbReference type="EMBL" id="FZNS01000016">
    <property type="protein sequence ID" value="SNS00136.1"/>
    <property type="molecule type" value="Genomic_DNA"/>
</dbReference>
<protein>
    <recommendedName>
        <fullName evidence="3">Lipoprotein</fullName>
    </recommendedName>
</protein>
<dbReference type="PROSITE" id="PS51257">
    <property type="entry name" value="PROKAR_LIPOPROTEIN"/>
    <property type="match status" value="1"/>
</dbReference>
<dbReference type="AlphaFoldDB" id="A0A239AWP0"/>
<keyword evidence="2" id="KW-1185">Reference proteome</keyword>
<sequence length="186" mass="19731">MKTSLLSLGMLLALAGCGNSESSTPSTDGTAASAPVTAVAASAQASAATAFADSVAALPGAAAADVAAGRAYAQSVSDWYGSELGSGIKEHPLAEGIWRNYRAIIRKVITARPLKKQKPEDQAKIWDKYTPQCEQLAKMLVPLTQDEPAPTSDKAVPQMQMVWDGMQHVRLNAEREMSYIEPLAKK</sequence>
<proteinExistence type="predicted"/>
<gene>
    <name evidence="1" type="ORF">SAMN06269173_11615</name>
</gene>
<reference evidence="2" key="1">
    <citation type="submission" date="2017-06" db="EMBL/GenBank/DDBJ databases">
        <authorList>
            <person name="Varghese N."/>
            <person name="Submissions S."/>
        </authorList>
    </citation>
    <scope>NUCLEOTIDE SEQUENCE [LARGE SCALE GENOMIC DNA]</scope>
    <source>
        <strain evidence="2">DSM 28041</strain>
    </source>
</reference>
<evidence type="ECO:0000313" key="1">
    <source>
        <dbReference type="EMBL" id="SNS00136.1"/>
    </source>
</evidence>
<dbReference type="Proteomes" id="UP000198310">
    <property type="component" value="Unassembled WGS sequence"/>
</dbReference>
<accession>A0A239AWP0</accession>
<organism evidence="1 2">
    <name type="scientific">Hymenobacter mucosus</name>
    <dbReference type="NCBI Taxonomy" id="1411120"/>
    <lineage>
        <taxon>Bacteria</taxon>
        <taxon>Pseudomonadati</taxon>
        <taxon>Bacteroidota</taxon>
        <taxon>Cytophagia</taxon>
        <taxon>Cytophagales</taxon>
        <taxon>Hymenobacteraceae</taxon>
        <taxon>Hymenobacter</taxon>
    </lineage>
</organism>
<evidence type="ECO:0008006" key="3">
    <source>
        <dbReference type="Google" id="ProtNLM"/>
    </source>
</evidence>
<name>A0A239AWP0_9BACT</name>
<evidence type="ECO:0000313" key="2">
    <source>
        <dbReference type="Proteomes" id="UP000198310"/>
    </source>
</evidence>